<dbReference type="GO" id="GO:0034993">
    <property type="term" value="C:meiotic nuclear membrane microtubule tethering complex"/>
    <property type="evidence" value="ECO:0007669"/>
    <property type="project" value="TreeGrafter"/>
</dbReference>
<dbReference type="VEuPathDB" id="FungiDB:RhiirA1_420146"/>
<comment type="caution">
    <text evidence="8">The sequence shown here is derived from an EMBL/GenBank/DDBJ whole genome shotgun (WGS) entry which is preliminary data.</text>
</comment>
<evidence type="ECO:0000256" key="1">
    <source>
        <dbReference type="ARBA" id="ARBA00004370"/>
    </source>
</evidence>
<keyword evidence="4 6" id="KW-0472">Membrane</keyword>
<dbReference type="Gene3D" id="2.60.120.260">
    <property type="entry name" value="Galactose-binding domain-like"/>
    <property type="match status" value="1"/>
</dbReference>
<evidence type="ECO:0000313" key="9">
    <source>
        <dbReference type="Proteomes" id="UP000233469"/>
    </source>
</evidence>
<dbReference type="AlphaFoldDB" id="A0A2N1N3M8"/>
<evidence type="ECO:0000256" key="2">
    <source>
        <dbReference type="ARBA" id="ARBA00022692"/>
    </source>
</evidence>
<protein>
    <recommendedName>
        <fullName evidence="7">SUN domain-containing protein</fullName>
    </recommendedName>
</protein>
<dbReference type="InterPro" id="IPR045119">
    <property type="entry name" value="SUN1-5"/>
</dbReference>
<name>A0A2N1N3M8_9GLOM</name>
<evidence type="ECO:0000259" key="7">
    <source>
        <dbReference type="PROSITE" id="PS51469"/>
    </source>
</evidence>
<dbReference type="InterPro" id="IPR012919">
    <property type="entry name" value="SUN_dom"/>
</dbReference>
<evidence type="ECO:0000256" key="5">
    <source>
        <dbReference type="SAM" id="MobiDB-lite"/>
    </source>
</evidence>
<feature type="transmembrane region" description="Helical" evidence="6">
    <location>
        <begin position="290"/>
        <end position="309"/>
    </location>
</feature>
<evidence type="ECO:0000256" key="3">
    <source>
        <dbReference type="ARBA" id="ARBA00022989"/>
    </source>
</evidence>
<reference evidence="8 9" key="1">
    <citation type="submission" date="2016-04" db="EMBL/GenBank/DDBJ databases">
        <title>Genome analyses suggest a sexual origin of heterokaryosis in a supposedly ancient asexual fungus.</title>
        <authorList>
            <person name="Ropars J."/>
            <person name="Sedzielewska K."/>
            <person name="Noel J."/>
            <person name="Charron P."/>
            <person name="Farinelli L."/>
            <person name="Marton T."/>
            <person name="Kruger M."/>
            <person name="Pelin A."/>
            <person name="Brachmann A."/>
            <person name="Corradi N."/>
        </authorList>
    </citation>
    <scope>NUCLEOTIDE SEQUENCE [LARGE SCALE GENOMIC DNA]</scope>
    <source>
        <strain evidence="8 9">C2</strain>
    </source>
</reference>
<dbReference type="VEuPathDB" id="FungiDB:RhiirFUN_021057"/>
<feature type="domain" description="SUN" evidence="7">
    <location>
        <begin position="437"/>
        <end position="664"/>
    </location>
</feature>
<comment type="subcellular location">
    <subcellularLocation>
        <location evidence="1">Membrane</location>
    </subcellularLocation>
</comment>
<feature type="compositionally biased region" description="Polar residues" evidence="5">
    <location>
        <begin position="155"/>
        <end position="168"/>
    </location>
</feature>
<organism evidence="8 9">
    <name type="scientific">Rhizophagus irregularis</name>
    <dbReference type="NCBI Taxonomy" id="588596"/>
    <lineage>
        <taxon>Eukaryota</taxon>
        <taxon>Fungi</taxon>
        <taxon>Fungi incertae sedis</taxon>
        <taxon>Mucoromycota</taxon>
        <taxon>Glomeromycotina</taxon>
        <taxon>Glomeromycetes</taxon>
        <taxon>Glomerales</taxon>
        <taxon>Glomeraceae</taxon>
        <taxon>Rhizophagus</taxon>
    </lineage>
</organism>
<proteinExistence type="predicted"/>
<reference evidence="8 9" key="2">
    <citation type="submission" date="2017-10" db="EMBL/GenBank/DDBJ databases">
        <title>Extensive intraspecific genome diversity in a model arbuscular mycorrhizal fungus.</title>
        <authorList>
            <person name="Chen E.C.H."/>
            <person name="Morin E."/>
            <person name="Baudet D."/>
            <person name="Noel J."/>
            <person name="Ndikumana S."/>
            <person name="Charron P."/>
            <person name="St-Onge C."/>
            <person name="Giorgi J."/>
            <person name="Grigoriev I.V."/>
            <person name="Roux C."/>
            <person name="Martin F.M."/>
            <person name="Corradi N."/>
        </authorList>
    </citation>
    <scope>NUCLEOTIDE SEQUENCE [LARGE SCALE GENOMIC DNA]</scope>
    <source>
        <strain evidence="8 9">C2</strain>
    </source>
</reference>
<dbReference type="Pfam" id="PF07738">
    <property type="entry name" value="Sad1_UNC"/>
    <property type="match status" value="2"/>
</dbReference>
<keyword evidence="2 6" id="KW-0812">Transmembrane</keyword>
<dbReference type="GO" id="GO:0043495">
    <property type="term" value="F:protein-membrane adaptor activity"/>
    <property type="evidence" value="ECO:0007669"/>
    <property type="project" value="TreeGrafter"/>
</dbReference>
<gene>
    <name evidence="8" type="ORF">RhiirC2_750109</name>
</gene>
<dbReference type="EMBL" id="LLXL01000837">
    <property type="protein sequence ID" value="PKK68486.1"/>
    <property type="molecule type" value="Genomic_DNA"/>
</dbReference>
<dbReference type="PANTHER" id="PTHR12911">
    <property type="entry name" value="SAD1/UNC-84-LIKE PROTEIN-RELATED"/>
    <property type="match status" value="1"/>
</dbReference>
<dbReference type="Proteomes" id="UP000233469">
    <property type="component" value="Unassembled WGS sequence"/>
</dbReference>
<accession>A0A2N1N3M8</accession>
<feature type="region of interest" description="Disordered" evidence="5">
    <location>
        <begin position="30"/>
        <end position="80"/>
    </location>
</feature>
<feature type="compositionally biased region" description="Polar residues" evidence="5">
    <location>
        <begin position="59"/>
        <end position="80"/>
    </location>
</feature>
<keyword evidence="3 6" id="KW-1133">Transmembrane helix</keyword>
<dbReference type="PROSITE" id="PS51469">
    <property type="entry name" value="SUN"/>
    <property type="match status" value="1"/>
</dbReference>
<dbReference type="OrthoDB" id="342281at2759"/>
<sequence>MPFDQTYCINTTSTASYYPKVMKRTNYRKLRSQSASKARTTAQKESSPFDNISERSKSNNRYQLRHSSISPPSSQPTDANASFISVSSVTNEDFNTVPTENSNFTSQQSLDNNLEDIRSNLIINLSESSLSRSSSVSLSRGDSFIGTESVISTNSRSRASSPFVNSEISSDRNSETASTNHSRRSSILFQPFNYEENSDDDNSSVVRPLNNSILGEELETFPTNIDDDGTQEVRMDEEEEQQQQNFSINRALNSIGLVFWNKLIGTIILAKEWIKRSIRSVPSRIYSFVYDNWLIIFTVIFCFLLYNYFPCNVTDLKSLEFAECITKINNVIRQINVADLADSSISHTINNKDNIETSSFEGDNDALIRDVVADQVKTVCAAEVQKRIPTQNYDLTTREDIVVDMVRQEIRKAVEEMLYTYSQDKLNKADFALSSGGAKIIVPLTSPTYEQWPTSWFKLAIAKLTGSGITRGKPPITALQPETHVGQCWPFAGQQGQLAVLLSRRIYVTAITYDHVSKTVAMGTTSAPKEFEIWAFIDDDNDSNEKTDQKMEQKSDENIDYVTSTLKNIPSNQPGSNILDSSSSSSSSSSSLLHSSGKDLKLGSSPNHLFLGRFIYDINGLPIQTFEVDKWNKPVRAIIMKVNSNWDNPSYTCLYRFRVHGRRADANQNFSTG</sequence>
<feature type="compositionally biased region" description="Polar residues" evidence="5">
    <location>
        <begin position="32"/>
        <end position="50"/>
    </location>
</feature>
<dbReference type="VEuPathDB" id="FungiDB:FUN_019602"/>
<evidence type="ECO:0000313" key="8">
    <source>
        <dbReference type="EMBL" id="PKK68486.1"/>
    </source>
</evidence>
<feature type="region of interest" description="Disordered" evidence="5">
    <location>
        <begin position="155"/>
        <end position="183"/>
    </location>
</feature>
<evidence type="ECO:0000256" key="6">
    <source>
        <dbReference type="SAM" id="Phobius"/>
    </source>
</evidence>
<dbReference type="PANTHER" id="PTHR12911:SF8">
    <property type="entry name" value="KLAROID PROTEIN-RELATED"/>
    <property type="match status" value="1"/>
</dbReference>
<evidence type="ECO:0000256" key="4">
    <source>
        <dbReference type="ARBA" id="ARBA00023136"/>
    </source>
</evidence>